<feature type="transmembrane region" description="Helical" evidence="2">
    <location>
        <begin position="26"/>
        <end position="43"/>
    </location>
</feature>
<reference evidence="3 4" key="1">
    <citation type="journal article" date="2015" name="Nature">
        <title>rRNA introns, odd ribosomes, and small enigmatic genomes across a large radiation of phyla.</title>
        <authorList>
            <person name="Brown C.T."/>
            <person name="Hug L.A."/>
            <person name="Thomas B.C."/>
            <person name="Sharon I."/>
            <person name="Castelle C.J."/>
            <person name="Singh A."/>
            <person name="Wilkins M.J."/>
            <person name="Williams K.H."/>
            <person name="Banfield J.F."/>
        </authorList>
    </citation>
    <scope>NUCLEOTIDE SEQUENCE [LARGE SCALE GENOMIC DNA]</scope>
</reference>
<dbReference type="EMBL" id="LBPX01000011">
    <property type="protein sequence ID" value="KKP67624.1"/>
    <property type="molecule type" value="Genomic_DNA"/>
</dbReference>
<evidence type="ECO:0000313" key="4">
    <source>
        <dbReference type="Proteomes" id="UP000034127"/>
    </source>
</evidence>
<evidence type="ECO:0000256" key="2">
    <source>
        <dbReference type="SAM" id="Phobius"/>
    </source>
</evidence>
<dbReference type="AlphaFoldDB" id="A0A0G0BDZ1"/>
<keyword evidence="2" id="KW-1133">Transmembrane helix</keyword>
<keyword evidence="2" id="KW-0472">Membrane</keyword>
<protein>
    <recommendedName>
        <fullName evidence="5">PrgI family protein</fullName>
    </recommendedName>
</protein>
<dbReference type="InterPro" id="IPR024414">
    <property type="entry name" value="Uncharacterised_PrgI"/>
</dbReference>
<dbReference type="Pfam" id="PF12666">
    <property type="entry name" value="PrgI"/>
    <property type="match status" value="1"/>
</dbReference>
<gene>
    <name evidence="3" type="ORF">UR63_C0011G0027</name>
</gene>
<keyword evidence="2" id="KW-0812">Transmembrane</keyword>
<dbReference type="Proteomes" id="UP000034127">
    <property type="component" value="Unassembled WGS sequence"/>
</dbReference>
<proteinExistence type="predicted"/>
<feature type="compositionally biased region" description="Low complexity" evidence="1">
    <location>
        <begin position="158"/>
        <end position="180"/>
    </location>
</feature>
<name>A0A0G0BDZ1_9BACT</name>
<evidence type="ECO:0000256" key="1">
    <source>
        <dbReference type="SAM" id="MobiDB-lite"/>
    </source>
</evidence>
<comment type="caution">
    <text evidence="3">The sequence shown here is derived from an EMBL/GenBank/DDBJ whole genome shotgun (WGS) entry which is preliminary data.</text>
</comment>
<feature type="region of interest" description="Disordered" evidence="1">
    <location>
        <begin position="151"/>
        <end position="180"/>
    </location>
</feature>
<sequence>MDQHPVPRQITTFEFKLVGFLTIKQFIYIVIFVALGAIVYGIFPVPILNIFFAIIVGSIGLAFAFLPVNDRPLDVWVKNLIKRLSSPTQYKFKKQNAPPSFLLNMTPSSPSQLTTHVDSQKKLANYLGKNSDKNISKKQSINNLFQKPISIPQKKDQSNQNTSNITNSSPSIKSSGPTKKPFISGIVKNHNNTPLYGILIYVKKDEKSEPIRIFKTNVNGVFASFNPLEKAEYLFEIKDPMSIHFFDTMKLRVEETNPKPLEFVSKELL</sequence>
<accession>A0A0G0BDZ1</accession>
<feature type="transmembrane region" description="Helical" evidence="2">
    <location>
        <begin position="49"/>
        <end position="68"/>
    </location>
</feature>
<evidence type="ECO:0000313" key="3">
    <source>
        <dbReference type="EMBL" id="KKP67624.1"/>
    </source>
</evidence>
<organism evidence="3 4">
    <name type="scientific">Candidatus Roizmanbacteria bacterium GW2011_GWC2_35_12</name>
    <dbReference type="NCBI Taxonomy" id="1618485"/>
    <lineage>
        <taxon>Bacteria</taxon>
        <taxon>Candidatus Roizmaniibacteriota</taxon>
    </lineage>
</organism>
<evidence type="ECO:0008006" key="5">
    <source>
        <dbReference type="Google" id="ProtNLM"/>
    </source>
</evidence>